<sequence>MAPLPSARPEKEKRVRTQAFAADLEAQLPAAASSRSPGPLLDEIEKCISTFPGNLGTAAASKCQEIDSSGTTLWNICTRLRRNHDTENTEAVPIILVLTRVFAFLLLCCAHDHGKSTTGNILRLAKIGIKAAKNCLERKELGLAFKVLEKVGKYEDSLKGCQSELGLEDGQEPERVSAEYFVLRTALAWYQKQYDIVEHMYKNCMASKRNFDSNTAESLADVLYEMGKDLITSQQYQLSVKWLERAYEVLTTQELDRLSMDASELRISIIQSLVKALLQLKDDGALEKARGFVELLQNELGDKLIVLLLRLELVNANTADPFDSLSYSEVLHRMIRVVILSDGNFKLLMFHIRKLNNKSPSLACKVLDDLLRLRVIKEGREELLERVVVTRLWMTTSQMDAPDAPGLLETLLSTALDNFNQPIGSSATLAAHMLLWKRIESNYAQGQYDIAEKWCRLALHPIFEKSGDVNMARISRKLLLCALARQDTGSARGAFGSMSDTAKNEPMTRFLMYKIAIRSKEFELAAECLQIISTSSNSDPTLLYACCLDSLQVNNKSQTLTALQLVLEKSNYAPLSPVHLPSLLRVTIGITSSLLEESQNAGGEGDYEVLVDKLCKMFEGAVSSMKKPPNSVKGTDVLWTSSEVDWFSKNSYNTAIKHISIWPPRYVLRMLVCCTSFISQYPSDISEQISDDLDLRKMFCEFSAGTLLVALARSEDNIEQRSQDYLRLRKHVSSFDKLLVERLPKLEEVQSQDLLQKLAVLLAFDFEAACQLKAWDDLGEIILKINITKSVRALELMADCILSIQPPTQVLIVNLKRIINEACSLDAMDNSKLAKYMRCLFQIALSDNAGVAEQLLDQIRDLAEESRDIDQPYPTEELDWIATKSFNHAIDLYCNGQDEACKTWVGKALNITHFCDDGGALERLLQNKLMGLKFDV</sequence>
<dbReference type="InterPro" id="IPR039057">
    <property type="entry name" value="Spo22/ZIP4"/>
</dbReference>
<protein>
    <recommendedName>
        <fullName evidence="2">Protein ZIP4 homolog</fullName>
    </recommendedName>
</protein>
<dbReference type="GO" id="GO:0090173">
    <property type="term" value="P:regulation of synaptonemal complex assembly"/>
    <property type="evidence" value="ECO:0007669"/>
    <property type="project" value="InterPro"/>
</dbReference>
<evidence type="ECO:0000256" key="1">
    <source>
        <dbReference type="ARBA" id="ARBA00023254"/>
    </source>
</evidence>
<dbReference type="Proteomes" id="UP000254866">
    <property type="component" value="Unassembled WGS sequence"/>
</dbReference>
<dbReference type="PANTHER" id="PTHR40375:SF2">
    <property type="entry name" value="SPORULATION-SPECIFIC PROTEIN 22"/>
    <property type="match status" value="1"/>
</dbReference>
<dbReference type="PANTHER" id="PTHR40375">
    <property type="entry name" value="SPORULATION-SPECIFIC PROTEIN 22"/>
    <property type="match status" value="1"/>
</dbReference>
<dbReference type="Pfam" id="PF08631">
    <property type="entry name" value="SPO22"/>
    <property type="match status" value="1"/>
</dbReference>
<dbReference type="InterPro" id="IPR011990">
    <property type="entry name" value="TPR-like_helical_dom_sf"/>
</dbReference>
<dbReference type="SUPFAM" id="SSF48452">
    <property type="entry name" value="TPR-like"/>
    <property type="match status" value="1"/>
</dbReference>
<dbReference type="GeneID" id="43596448"/>
<gene>
    <name evidence="3" type="ORF">BP5553_03599</name>
</gene>
<dbReference type="STRING" id="2656787.A0A370TUS2"/>
<comment type="caution">
    <text evidence="3">The sequence shown here is derived from an EMBL/GenBank/DDBJ whole genome shotgun (WGS) entry which is preliminary data.</text>
</comment>
<accession>A0A370TUS2</accession>
<evidence type="ECO:0000256" key="2">
    <source>
        <dbReference type="ARBA" id="ARBA00031845"/>
    </source>
</evidence>
<evidence type="ECO:0000313" key="4">
    <source>
        <dbReference type="Proteomes" id="UP000254866"/>
    </source>
</evidence>
<reference evidence="3 4" key="1">
    <citation type="journal article" date="2018" name="IMA Fungus">
        <title>IMA Genome-F 9: Draft genome sequence of Annulohypoxylon stygium, Aspergillus mulundensis, Berkeleyomyces basicola (syn. Thielaviopsis basicola), Ceratocystis smalleyi, two Cercospora beticola strains, Coleophoma cylindrospora, Fusarium fracticaudum, Phialophora cf. hyalina, and Morchella septimelata.</title>
        <authorList>
            <person name="Wingfield B.D."/>
            <person name="Bills G.F."/>
            <person name="Dong Y."/>
            <person name="Huang W."/>
            <person name="Nel W.J."/>
            <person name="Swalarsk-Parry B.S."/>
            <person name="Vaghefi N."/>
            <person name="Wilken P.M."/>
            <person name="An Z."/>
            <person name="de Beer Z.W."/>
            <person name="De Vos L."/>
            <person name="Chen L."/>
            <person name="Duong T.A."/>
            <person name="Gao Y."/>
            <person name="Hammerbacher A."/>
            <person name="Kikkert J.R."/>
            <person name="Li Y."/>
            <person name="Li H."/>
            <person name="Li K."/>
            <person name="Li Q."/>
            <person name="Liu X."/>
            <person name="Ma X."/>
            <person name="Naidoo K."/>
            <person name="Pethybridge S.J."/>
            <person name="Sun J."/>
            <person name="Steenkamp E.T."/>
            <person name="van der Nest M.A."/>
            <person name="van Wyk S."/>
            <person name="Wingfield M.J."/>
            <person name="Xiong C."/>
            <person name="Yue Q."/>
            <person name="Zhang X."/>
        </authorList>
    </citation>
    <scope>NUCLEOTIDE SEQUENCE [LARGE SCALE GENOMIC DNA]</scope>
    <source>
        <strain evidence="3 4">BP 5553</strain>
    </source>
</reference>
<dbReference type="OrthoDB" id="65716at2759"/>
<name>A0A370TUS2_9HELO</name>
<dbReference type="GO" id="GO:0051321">
    <property type="term" value="P:meiotic cell cycle"/>
    <property type="evidence" value="ECO:0007669"/>
    <property type="project" value="UniProtKB-KW"/>
</dbReference>
<evidence type="ECO:0000313" key="3">
    <source>
        <dbReference type="EMBL" id="RDL39259.1"/>
    </source>
</evidence>
<dbReference type="EMBL" id="NPIC01000002">
    <property type="protein sequence ID" value="RDL39259.1"/>
    <property type="molecule type" value="Genomic_DNA"/>
</dbReference>
<keyword evidence="4" id="KW-1185">Reference proteome</keyword>
<organism evidence="3 4">
    <name type="scientific">Venustampulla echinocandica</name>
    <dbReference type="NCBI Taxonomy" id="2656787"/>
    <lineage>
        <taxon>Eukaryota</taxon>
        <taxon>Fungi</taxon>
        <taxon>Dikarya</taxon>
        <taxon>Ascomycota</taxon>
        <taxon>Pezizomycotina</taxon>
        <taxon>Leotiomycetes</taxon>
        <taxon>Helotiales</taxon>
        <taxon>Pleuroascaceae</taxon>
        <taxon>Venustampulla</taxon>
    </lineage>
</organism>
<dbReference type="InterPro" id="IPR013940">
    <property type="entry name" value="Spo22/ZIP4/TEX11"/>
</dbReference>
<proteinExistence type="predicted"/>
<keyword evidence="1" id="KW-0469">Meiosis</keyword>
<dbReference type="AlphaFoldDB" id="A0A370TUS2"/>
<dbReference type="RefSeq" id="XP_031871915.1">
    <property type="nucleotide sequence ID" value="XM_032012222.1"/>
</dbReference>